<dbReference type="eggNOG" id="COG3247">
    <property type="taxonomic scope" value="Bacteria"/>
</dbReference>
<feature type="transmembrane region" description="Helical" evidence="1">
    <location>
        <begin position="30"/>
        <end position="53"/>
    </location>
</feature>
<evidence type="ECO:0008006" key="4">
    <source>
        <dbReference type="Google" id="ProtNLM"/>
    </source>
</evidence>
<dbReference type="InterPro" id="IPR005325">
    <property type="entry name" value="DUF308_memb"/>
</dbReference>
<evidence type="ECO:0000313" key="3">
    <source>
        <dbReference type="Proteomes" id="UP000016023"/>
    </source>
</evidence>
<keyword evidence="1" id="KW-0472">Membrane</keyword>
<dbReference type="RefSeq" id="WP_006952293.1">
    <property type="nucleotide sequence ID" value="NZ_JH594522.1"/>
</dbReference>
<evidence type="ECO:0000313" key="2">
    <source>
        <dbReference type="EMBL" id="EHO71178.1"/>
    </source>
</evidence>
<dbReference type="HOGENOM" id="CLU_091343_0_0_10"/>
<dbReference type="STRING" id="883158.HMPREF9140_01046"/>
<keyword evidence="1" id="KW-1133">Transmembrane helix</keyword>
<dbReference type="GO" id="GO:0005886">
    <property type="term" value="C:plasma membrane"/>
    <property type="evidence" value="ECO:0007669"/>
    <property type="project" value="TreeGrafter"/>
</dbReference>
<feature type="transmembrane region" description="Helical" evidence="1">
    <location>
        <begin position="100"/>
        <end position="122"/>
    </location>
</feature>
<comment type="caution">
    <text evidence="2">The sequence shown here is derived from an EMBL/GenBank/DDBJ whole genome shotgun (WGS) entry which is preliminary data.</text>
</comment>
<keyword evidence="3" id="KW-1185">Reference proteome</keyword>
<dbReference type="PANTHER" id="PTHR34989">
    <property type="entry name" value="PROTEIN HDED"/>
    <property type="match status" value="1"/>
</dbReference>
<evidence type="ECO:0000256" key="1">
    <source>
        <dbReference type="SAM" id="Phobius"/>
    </source>
</evidence>
<reference evidence="2 3" key="1">
    <citation type="submission" date="2011-12" db="EMBL/GenBank/DDBJ databases">
        <title>The Genome Sequence of Prevotella micans F0438.</title>
        <authorList>
            <consortium name="The Broad Institute Genome Sequencing Platform"/>
            <person name="Earl A."/>
            <person name="Ward D."/>
            <person name="Feldgarden M."/>
            <person name="Gevers D."/>
            <person name="Izard J."/>
            <person name="Baranova O.V."/>
            <person name="Blanton J.M."/>
            <person name="Wade W.G."/>
            <person name="Dewhirst F.E."/>
            <person name="Young S.K."/>
            <person name="Zeng Q."/>
            <person name="Gargeya S."/>
            <person name="Fitzgerald M."/>
            <person name="Haas B."/>
            <person name="Abouelleil A."/>
            <person name="Alvarado L."/>
            <person name="Arachchi H.M."/>
            <person name="Berlin A."/>
            <person name="Chapman S.B."/>
            <person name="Gearin G."/>
            <person name="Goldberg J."/>
            <person name="Griggs A."/>
            <person name="Gujja S."/>
            <person name="Hansen M."/>
            <person name="Heiman D."/>
            <person name="Howarth C."/>
            <person name="Larimer J."/>
            <person name="Lui A."/>
            <person name="MacDonald P.J.P."/>
            <person name="McCowen C."/>
            <person name="Montmayeur A."/>
            <person name="Murphy C."/>
            <person name="Neiman D."/>
            <person name="Pearson M."/>
            <person name="Priest M."/>
            <person name="Roberts A."/>
            <person name="Saif S."/>
            <person name="Shea T."/>
            <person name="Sisk P."/>
            <person name="Stolte C."/>
            <person name="Sykes S."/>
            <person name="Wortman J."/>
            <person name="Nusbaum C."/>
            <person name="Birren B."/>
        </authorList>
    </citation>
    <scope>NUCLEOTIDE SEQUENCE [LARGE SCALE GENOMIC DNA]</scope>
    <source>
        <strain evidence="2 3">F0438</strain>
    </source>
</reference>
<dbReference type="EMBL" id="AGWK01000029">
    <property type="protein sequence ID" value="EHO71178.1"/>
    <property type="molecule type" value="Genomic_DNA"/>
</dbReference>
<accession>H1Q2A8</accession>
<name>H1Q2A8_9BACT</name>
<dbReference type="PANTHER" id="PTHR34989:SF1">
    <property type="entry name" value="PROTEIN HDED"/>
    <property type="match status" value="1"/>
</dbReference>
<protein>
    <recommendedName>
        <fullName evidence="4">DUF308 domain-containing protein</fullName>
    </recommendedName>
</protein>
<dbReference type="Proteomes" id="UP000016023">
    <property type="component" value="Unassembled WGS sequence"/>
</dbReference>
<organism evidence="2 3">
    <name type="scientific">Prevotella micans F0438</name>
    <dbReference type="NCBI Taxonomy" id="883158"/>
    <lineage>
        <taxon>Bacteria</taxon>
        <taxon>Pseudomonadati</taxon>
        <taxon>Bacteroidota</taxon>
        <taxon>Bacteroidia</taxon>
        <taxon>Bacteroidales</taxon>
        <taxon>Prevotellaceae</taxon>
        <taxon>Prevotella</taxon>
    </lineage>
</organism>
<dbReference type="PATRIC" id="fig|883158.3.peg.1055"/>
<dbReference type="InterPro" id="IPR052712">
    <property type="entry name" value="Acid_resist_chaperone_HdeD"/>
</dbReference>
<feature type="transmembrane region" description="Helical" evidence="1">
    <location>
        <begin position="134"/>
        <end position="152"/>
    </location>
</feature>
<feature type="transmembrane region" description="Helical" evidence="1">
    <location>
        <begin position="74"/>
        <end position="94"/>
    </location>
</feature>
<proteinExistence type="predicted"/>
<dbReference type="AlphaFoldDB" id="H1Q2A8"/>
<dbReference type="Pfam" id="PF03729">
    <property type="entry name" value="DUF308"/>
    <property type="match status" value="2"/>
</dbReference>
<feature type="transmembrane region" description="Helical" evidence="1">
    <location>
        <begin position="7"/>
        <end position="24"/>
    </location>
</feature>
<gene>
    <name evidence="2" type="ORF">HMPREF9140_01046</name>
</gene>
<keyword evidence="1" id="KW-0812">Transmembrane</keyword>
<feature type="transmembrane region" description="Helical" evidence="1">
    <location>
        <begin position="164"/>
        <end position="181"/>
    </location>
</feature>
<sequence length="218" mass="24358">MKVIQSSIIRAIVAIAVGVLLVMYREETTVWIAIVTGVLFFISGCVSCILYFVERDKTGRENDLKRFSGETPEEKLPTFPFVGIGSIILGIILAVMPGSFITWVVYILAAILILGAINQFVVLASARRFAHVPVAYWFFPVVTLSTGIFIIAKPMESASFPLKIIGWCMMFYGVVELLNAFKIKQMKRTYNLIEQNQTSTDEELDESVAVEEKNESTI</sequence>